<name>A0A4Q9M5N3_9APHY</name>
<feature type="region of interest" description="Disordered" evidence="1">
    <location>
        <begin position="158"/>
        <end position="180"/>
    </location>
</feature>
<accession>A0A4Q9M5N3</accession>
<keyword evidence="2" id="KW-1133">Transmembrane helix</keyword>
<keyword evidence="2" id="KW-0812">Transmembrane</keyword>
<dbReference type="EMBL" id="ML143620">
    <property type="protein sequence ID" value="TBU21348.1"/>
    <property type="molecule type" value="Genomic_DNA"/>
</dbReference>
<evidence type="ECO:0000256" key="1">
    <source>
        <dbReference type="SAM" id="MobiDB-lite"/>
    </source>
</evidence>
<dbReference type="OrthoDB" id="2756573at2759"/>
<dbReference type="AlphaFoldDB" id="A0A4Q9M5N3"/>
<evidence type="ECO:0000256" key="2">
    <source>
        <dbReference type="SAM" id="Phobius"/>
    </source>
</evidence>
<organism evidence="3">
    <name type="scientific">Dichomitus squalens</name>
    <dbReference type="NCBI Taxonomy" id="114155"/>
    <lineage>
        <taxon>Eukaryota</taxon>
        <taxon>Fungi</taxon>
        <taxon>Dikarya</taxon>
        <taxon>Basidiomycota</taxon>
        <taxon>Agaricomycotina</taxon>
        <taxon>Agaricomycetes</taxon>
        <taxon>Polyporales</taxon>
        <taxon>Polyporaceae</taxon>
        <taxon>Dichomitus</taxon>
    </lineage>
</organism>
<feature type="transmembrane region" description="Helical" evidence="2">
    <location>
        <begin position="58"/>
        <end position="79"/>
    </location>
</feature>
<reference evidence="3" key="1">
    <citation type="submission" date="2019-01" db="EMBL/GenBank/DDBJ databases">
        <title>Draft genome sequences of three monokaryotic isolates of the white-rot basidiomycete fungus Dichomitus squalens.</title>
        <authorList>
            <consortium name="DOE Joint Genome Institute"/>
            <person name="Lopez S.C."/>
            <person name="Andreopoulos B."/>
            <person name="Pangilinan J."/>
            <person name="Lipzen A."/>
            <person name="Riley R."/>
            <person name="Ahrendt S."/>
            <person name="Ng V."/>
            <person name="Barry K."/>
            <person name="Daum C."/>
            <person name="Grigoriev I.V."/>
            <person name="Hilden K.S."/>
            <person name="Makela M.R."/>
            <person name="de Vries R.P."/>
        </authorList>
    </citation>
    <scope>NUCLEOTIDE SEQUENCE [LARGE SCALE GENOMIC DNA]</scope>
    <source>
        <strain evidence="3">OM18370.1</strain>
    </source>
</reference>
<feature type="compositionally biased region" description="Acidic residues" evidence="1">
    <location>
        <begin position="158"/>
        <end position="171"/>
    </location>
</feature>
<sequence length="180" mass="19567">MRVFLSSPSAVVRMLHLCHETRCRLRLACISPPSGAPAGKKWSTTSDDHKRRALNANIVYIGTIYFLILAVLSSLHLAFTLLSISVDALKSVSVVTAFTTPLSAILVSHFLLHLQSASLRAVGSIPSSQISSLHLDRSLVFERVVGSLGASISVEDHLEDDCGDDENEERADEPTQTSRE</sequence>
<dbReference type="Proteomes" id="UP000292957">
    <property type="component" value="Unassembled WGS sequence"/>
</dbReference>
<evidence type="ECO:0000313" key="3">
    <source>
        <dbReference type="EMBL" id="TBU21348.1"/>
    </source>
</evidence>
<protein>
    <submittedName>
        <fullName evidence="3">Uncharacterized protein</fullName>
    </submittedName>
</protein>
<gene>
    <name evidence="3" type="ORF">BD311DRAFT_244193</name>
</gene>
<keyword evidence="2" id="KW-0472">Membrane</keyword>
<proteinExistence type="predicted"/>
<feature type="transmembrane region" description="Helical" evidence="2">
    <location>
        <begin position="91"/>
        <end position="112"/>
    </location>
</feature>